<dbReference type="GO" id="GO:0004656">
    <property type="term" value="F:procollagen-proline 4-dioxygenase activity"/>
    <property type="evidence" value="ECO:0007669"/>
    <property type="project" value="UniProtKB-EC"/>
</dbReference>
<dbReference type="GO" id="GO:0031418">
    <property type="term" value="F:L-ascorbic acid binding"/>
    <property type="evidence" value="ECO:0007669"/>
    <property type="project" value="UniProtKB-KW"/>
</dbReference>
<dbReference type="GO" id="GO:0005788">
    <property type="term" value="C:endoplasmic reticulum lumen"/>
    <property type="evidence" value="ECO:0007669"/>
    <property type="project" value="UniProtKB-SubCell"/>
</dbReference>
<dbReference type="SMART" id="SM00702">
    <property type="entry name" value="P4Hc"/>
    <property type="match status" value="1"/>
</dbReference>
<dbReference type="Gene3D" id="2.60.120.620">
    <property type="entry name" value="q2cbj1_9rhob like domain"/>
    <property type="match status" value="1"/>
</dbReference>
<dbReference type="InterPro" id="IPR005123">
    <property type="entry name" value="Oxoglu/Fe-dep_dioxygenase_dom"/>
</dbReference>
<dbReference type="Pfam" id="PF13640">
    <property type="entry name" value="2OG-FeII_Oxy_3"/>
    <property type="match status" value="1"/>
</dbReference>
<evidence type="ECO:0000256" key="8">
    <source>
        <dbReference type="ARBA" id="ARBA00022964"/>
    </source>
</evidence>
<keyword evidence="7" id="KW-0847">Vitamin C</keyword>
<dbReference type="EMBL" id="JAWZYT010000731">
    <property type="protein sequence ID" value="KAK4319701.1"/>
    <property type="molecule type" value="Genomic_DNA"/>
</dbReference>
<evidence type="ECO:0000313" key="12">
    <source>
        <dbReference type="EMBL" id="KAK4319701.1"/>
    </source>
</evidence>
<evidence type="ECO:0000256" key="4">
    <source>
        <dbReference type="ARBA" id="ARBA00006511"/>
    </source>
</evidence>
<comment type="similarity">
    <text evidence="4">Belongs to the P4HA family.</text>
</comment>
<comment type="function">
    <text evidence="2">Catalyzes the post-translational formation of 4-hydroxyproline in -Xaa-Pro-Gly- sequences in collagens and other proteins.</text>
</comment>
<evidence type="ECO:0000256" key="5">
    <source>
        <dbReference type="ARBA" id="ARBA00012269"/>
    </source>
</evidence>
<evidence type="ECO:0000256" key="7">
    <source>
        <dbReference type="ARBA" id="ARBA00022896"/>
    </source>
</evidence>
<accession>A0AAE1UGS1</accession>
<gene>
    <name evidence="12" type="ORF">Pmani_009359</name>
</gene>
<dbReference type="EC" id="1.14.11.2" evidence="5"/>
<name>A0AAE1UGS1_9EUCA</name>
<evidence type="ECO:0000256" key="6">
    <source>
        <dbReference type="ARBA" id="ARBA00022723"/>
    </source>
</evidence>
<keyword evidence="6" id="KW-0479">Metal-binding</keyword>
<evidence type="ECO:0000256" key="1">
    <source>
        <dbReference type="ARBA" id="ARBA00001961"/>
    </source>
</evidence>
<keyword evidence="9" id="KW-0560">Oxidoreductase</keyword>
<dbReference type="PROSITE" id="PS51471">
    <property type="entry name" value="FE2OG_OXY"/>
    <property type="match status" value="1"/>
</dbReference>
<dbReference type="GO" id="GO:0005506">
    <property type="term" value="F:iron ion binding"/>
    <property type="evidence" value="ECO:0007669"/>
    <property type="project" value="InterPro"/>
</dbReference>
<comment type="subcellular location">
    <subcellularLocation>
        <location evidence="3">Endoplasmic reticulum lumen</location>
    </subcellularLocation>
</comment>
<evidence type="ECO:0000256" key="2">
    <source>
        <dbReference type="ARBA" id="ARBA00002035"/>
    </source>
</evidence>
<evidence type="ECO:0000256" key="3">
    <source>
        <dbReference type="ARBA" id="ARBA00004319"/>
    </source>
</evidence>
<reference evidence="12" key="1">
    <citation type="submission" date="2023-11" db="EMBL/GenBank/DDBJ databases">
        <title>Genome assemblies of two species of porcelain crab, Petrolisthes cinctipes and Petrolisthes manimaculis (Anomura: Porcellanidae).</title>
        <authorList>
            <person name="Angst P."/>
        </authorList>
    </citation>
    <scope>NUCLEOTIDE SEQUENCE</scope>
    <source>
        <strain evidence="12">PB745_02</strain>
        <tissue evidence="12">Gill</tissue>
    </source>
</reference>
<protein>
    <recommendedName>
        <fullName evidence="5">procollagen-proline 4-dioxygenase</fullName>
        <ecNumber evidence="5">1.14.11.2</ecNumber>
    </recommendedName>
</protein>
<keyword evidence="8" id="KW-0223">Dioxygenase</keyword>
<organism evidence="12 13">
    <name type="scientific">Petrolisthes manimaculis</name>
    <dbReference type="NCBI Taxonomy" id="1843537"/>
    <lineage>
        <taxon>Eukaryota</taxon>
        <taxon>Metazoa</taxon>
        <taxon>Ecdysozoa</taxon>
        <taxon>Arthropoda</taxon>
        <taxon>Crustacea</taxon>
        <taxon>Multicrustacea</taxon>
        <taxon>Malacostraca</taxon>
        <taxon>Eumalacostraca</taxon>
        <taxon>Eucarida</taxon>
        <taxon>Decapoda</taxon>
        <taxon>Pleocyemata</taxon>
        <taxon>Anomura</taxon>
        <taxon>Galatheoidea</taxon>
        <taxon>Porcellanidae</taxon>
        <taxon>Petrolisthes</taxon>
    </lineage>
</organism>
<comment type="cofactor">
    <cofactor evidence="1">
        <name>L-ascorbate</name>
        <dbReference type="ChEBI" id="CHEBI:38290"/>
    </cofactor>
</comment>
<dbReference type="Proteomes" id="UP001292094">
    <property type="component" value="Unassembled WGS sequence"/>
</dbReference>
<dbReference type="PANTHER" id="PTHR10869:SF244">
    <property type="entry name" value="PROLYL 4-HYDROXYLASE SUBUNIT ALPHA-2"/>
    <property type="match status" value="1"/>
</dbReference>
<dbReference type="InterPro" id="IPR044862">
    <property type="entry name" value="Pro_4_hyd_alph_FE2OG_OXY"/>
</dbReference>
<evidence type="ECO:0000313" key="13">
    <source>
        <dbReference type="Proteomes" id="UP001292094"/>
    </source>
</evidence>
<feature type="domain" description="Fe2OG dioxygenase" evidence="11">
    <location>
        <begin position="430"/>
        <end position="531"/>
    </location>
</feature>
<keyword evidence="10" id="KW-0408">Iron</keyword>
<keyword evidence="13" id="KW-1185">Reference proteome</keyword>
<evidence type="ECO:0000256" key="10">
    <source>
        <dbReference type="ARBA" id="ARBA00023004"/>
    </source>
</evidence>
<dbReference type="InterPro" id="IPR045054">
    <property type="entry name" value="P4HA-like"/>
</dbReference>
<dbReference type="Pfam" id="PF08336">
    <property type="entry name" value="P4Ha_N"/>
    <property type="match status" value="1"/>
</dbReference>
<evidence type="ECO:0000256" key="9">
    <source>
        <dbReference type="ARBA" id="ARBA00023002"/>
    </source>
</evidence>
<evidence type="ECO:0000259" key="11">
    <source>
        <dbReference type="PROSITE" id="PS51471"/>
    </source>
</evidence>
<proteinExistence type="inferred from homology"/>
<dbReference type="PANTHER" id="PTHR10869">
    <property type="entry name" value="PROLYL 4-HYDROXYLASE ALPHA SUBUNIT"/>
    <property type="match status" value="1"/>
</dbReference>
<dbReference type="InterPro" id="IPR013547">
    <property type="entry name" value="P4H_N"/>
</dbReference>
<dbReference type="AlphaFoldDB" id="A0AAE1UGS1"/>
<sequence length="553" mass="61968">MTEAGATGFGWRPLTNVTPEEIEKGRNLPDSPPVATSTYHLTELLQQEIQVVTRLRELADELMTAQQALQKGECFFRRYLTSWDELERGGARCDEFVYHPLHAYALTKHLSLRWPALQEATRRLHNHSHHLEWILGREASAVRELDLLAAGVARLHDYYSLNLTALTQSNLISLLSSQPIPITIPISVSDLNYIGSRAAAANIWNSGVDFLGVALKLSLENNTSLQQPHSPDTLEPQHLATMFNRTVQMHDQLLERKGRRSKHHSAHPLPINTTLAKKRKYHKRVKEKGEEAVVLGRAGTQLQGIEQSMTLCRGHDIRPVNITSHLYCRYINNGSPLYLIGPLRMEVVSLVPYIVTLQGVVTSREAQDIKVTSAAFLEASSTVRFNGGKEISYQRTSSTAWLYEHNNNYLKQLTTRIETLLGVSAQEHVSAEAYQVVNYGAGGHYTVHHDTLSVPYLTHLRIATFLVYLSDVPQGGWTVFPWLGVGVAPKQGSALVWYNVNRAGVKDELVYHAACPVLFGDKWVINKWLHYGGQTLKVPCLPDSQSHIALPLN</sequence>
<dbReference type="InterPro" id="IPR006620">
    <property type="entry name" value="Pro_4_hyd_alph"/>
</dbReference>
<comment type="caution">
    <text evidence="12">The sequence shown here is derived from an EMBL/GenBank/DDBJ whole genome shotgun (WGS) entry which is preliminary data.</text>
</comment>
<dbReference type="Gene3D" id="6.10.140.1460">
    <property type="match status" value="1"/>
</dbReference>